<protein>
    <submittedName>
        <fullName evidence="1">Uncharacterized protein</fullName>
    </submittedName>
</protein>
<accession>A0ACB9FF15</accession>
<evidence type="ECO:0000313" key="2">
    <source>
        <dbReference type="Proteomes" id="UP001055879"/>
    </source>
</evidence>
<keyword evidence="2" id="KW-1185">Reference proteome</keyword>
<proteinExistence type="predicted"/>
<dbReference type="EMBL" id="CM042047">
    <property type="protein sequence ID" value="KAI3769286.1"/>
    <property type="molecule type" value="Genomic_DNA"/>
</dbReference>
<reference evidence="1 2" key="2">
    <citation type="journal article" date="2022" name="Mol. Ecol. Resour.">
        <title>The genomes of chicory, endive, great burdock and yacon provide insights into Asteraceae paleo-polyploidization history and plant inulin production.</title>
        <authorList>
            <person name="Fan W."/>
            <person name="Wang S."/>
            <person name="Wang H."/>
            <person name="Wang A."/>
            <person name="Jiang F."/>
            <person name="Liu H."/>
            <person name="Zhao H."/>
            <person name="Xu D."/>
            <person name="Zhang Y."/>
        </authorList>
    </citation>
    <scope>NUCLEOTIDE SEQUENCE [LARGE SCALE GENOMIC DNA]</scope>
    <source>
        <strain evidence="2">cv. Niubang</strain>
    </source>
</reference>
<name>A0ACB9FF15_ARCLA</name>
<comment type="caution">
    <text evidence="1">The sequence shown here is derived from an EMBL/GenBank/DDBJ whole genome shotgun (WGS) entry which is preliminary data.</text>
</comment>
<evidence type="ECO:0000313" key="1">
    <source>
        <dbReference type="EMBL" id="KAI3769286.1"/>
    </source>
</evidence>
<organism evidence="1 2">
    <name type="scientific">Arctium lappa</name>
    <name type="common">Greater burdock</name>
    <name type="synonym">Lappa major</name>
    <dbReference type="NCBI Taxonomy" id="4217"/>
    <lineage>
        <taxon>Eukaryota</taxon>
        <taxon>Viridiplantae</taxon>
        <taxon>Streptophyta</taxon>
        <taxon>Embryophyta</taxon>
        <taxon>Tracheophyta</taxon>
        <taxon>Spermatophyta</taxon>
        <taxon>Magnoliopsida</taxon>
        <taxon>eudicotyledons</taxon>
        <taxon>Gunneridae</taxon>
        <taxon>Pentapetalae</taxon>
        <taxon>asterids</taxon>
        <taxon>campanulids</taxon>
        <taxon>Asterales</taxon>
        <taxon>Asteraceae</taxon>
        <taxon>Carduoideae</taxon>
        <taxon>Cardueae</taxon>
        <taxon>Arctiinae</taxon>
        <taxon>Arctium</taxon>
    </lineage>
</organism>
<dbReference type="Proteomes" id="UP001055879">
    <property type="component" value="Linkage Group LG01"/>
</dbReference>
<sequence>MCRESFSNMRSLFVHMRRHPDPRWRDILPPELDNCTVVVRRTLFPISSDFDLSESDCLKVDDGEEVDLTKFLPAVKTTGRRRRPATKNAPCCCHVSPSGRRSCQSPELATASELSALFRVTVRRSTISISAAMYGRLISFAINKNVPQSTIRVYYPSNFISSVATNPNNKDPNLVDDIRGSASSSTGKDDRVNAVKSSTTPPSSSTSERGENGGDMASFVAETAKQGAVKAVETGLDIGEMAKKTLDNAWDVTKDVSHKVKEAVAGDREETERVEDVPVTDHFVEDLRKRADGYDLKKK</sequence>
<reference evidence="2" key="1">
    <citation type="journal article" date="2022" name="Mol. Ecol. Resour.">
        <title>The genomes of chicory, endive, great burdock and yacon provide insights into Asteraceae palaeo-polyploidization history and plant inulin production.</title>
        <authorList>
            <person name="Fan W."/>
            <person name="Wang S."/>
            <person name="Wang H."/>
            <person name="Wang A."/>
            <person name="Jiang F."/>
            <person name="Liu H."/>
            <person name="Zhao H."/>
            <person name="Xu D."/>
            <person name="Zhang Y."/>
        </authorList>
    </citation>
    <scope>NUCLEOTIDE SEQUENCE [LARGE SCALE GENOMIC DNA]</scope>
    <source>
        <strain evidence="2">cv. Niubang</strain>
    </source>
</reference>
<gene>
    <name evidence="1" type="ORF">L6452_00387</name>
</gene>